<dbReference type="Gene3D" id="1.20.120.330">
    <property type="entry name" value="Nucleotidyltransferases domain 2"/>
    <property type="match status" value="1"/>
</dbReference>
<sequence length="124" mass="14798">MKELFSSFRDSIRRLEEVLRDEKTIKTRDSAIKRFEFTAELSWKCCQKFLRDQEIVCRSPKECLKEAFKFGLLEDDAQWIAVFEDRNLTAHTYDEESANEVYRRLPGYLEIFKKLETSLAEKNS</sequence>
<dbReference type="Pfam" id="PF08780">
    <property type="entry name" value="NTase_sub_bind"/>
    <property type="match status" value="1"/>
</dbReference>
<dbReference type="Proteomes" id="UP000178406">
    <property type="component" value="Unassembled WGS sequence"/>
</dbReference>
<protein>
    <recommendedName>
        <fullName evidence="3">Nucleotidyltransferase</fullName>
    </recommendedName>
</protein>
<evidence type="ECO:0000313" key="1">
    <source>
        <dbReference type="EMBL" id="OGF74603.1"/>
    </source>
</evidence>
<name>A0A1F5WG43_9BACT</name>
<proteinExistence type="predicted"/>
<organism evidence="1 2">
    <name type="scientific">Candidatus Giovannonibacteria bacterium RIFCSPHIGHO2_02_FULL_46_20</name>
    <dbReference type="NCBI Taxonomy" id="1798338"/>
    <lineage>
        <taxon>Bacteria</taxon>
        <taxon>Candidatus Giovannoniibacteriota</taxon>
    </lineage>
</organism>
<reference evidence="1 2" key="1">
    <citation type="journal article" date="2016" name="Nat. Commun.">
        <title>Thousands of microbial genomes shed light on interconnected biogeochemical processes in an aquifer system.</title>
        <authorList>
            <person name="Anantharaman K."/>
            <person name="Brown C.T."/>
            <person name="Hug L.A."/>
            <person name="Sharon I."/>
            <person name="Castelle C.J."/>
            <person name="Probst A.J."/>
            <person name="Thomas B.C."/>
            <person name="Singh A."/>
            <person name="Wilkins M.J."/>
            <person name="Karaoz U."/>
            <person name="Brodie E.L."/>
            <person name="Williams K.H."/>
            <person name="Hubbard S.S."/>
            <person name="Banfield J.F."/>
        </authorList>
    </citation>
    <scope>NUCLEOTIDE SEQUENCE [LARGE SCALE GENOMIC DNA]</scope>
</reference>
<evidence type="ECO:0008006" key="3">
    <source>
        <dbReference type="Google" id="ProtNLM"/>
    </source>
</evidence>
<dbReference type="EMBL" id="MFHQ01000010">
    <property type="protein sequence ID" value="OGF74603.1"/>
    <property type="molecule type" value="Genomic_DNA"/>
</dbReference>
<comment type="caution">
    <text evidence="1">The sequence shown here is derived from an EMBL/GenBank/DDBJ whole genome shotgun (WGS) entry which is preliminary data.</text>
</comment>
<gene>
    <name evidence="1" type="ORF">A3J56_02870</name>
</gene>
<accession>A0A1F5WG43</accession>
<evidence type="ECO:0000313" key="2">
    <source>
        <dbReference type="Proteomes" id="UP000178406"/>
    </source>
</evidence>
<dbReference type="SUPFAM" id="SSF81593">
    <property type="entry name" value="Nucleotidyltransferase substrate binding subunit/domain"/>
    <property type="match status" value="1"/>
</dbReference>
<dbReference type="AlphaFoldDB" id="A0A1F5WG43"/>
<dbReference type="InterPro" id="IPR010235">
    <property type="entry name" value="HepT"/>
</dbReference>
<dbReference type="NCBIfam" id="TIGR01987">
    <property type="entry name" value="HI0074"/>
    <property type="match status" value="1"/>
</dbReference>